<dbReference type="EMBL" id="MU853614">
    <property type="protein sequence ID" value="KAK4141306.1"/>
    <property type="molecule type" value="Genomic_DNA"/>
</dbReference>
<comment type="caution">
    <text evidence="2">The sequence shown here is derived from an EMBL/GenBank/DDBJ whole genome shotgun (WGS) entry which is preliminary data.</text>
</comment>
<reference evidence="2" key="2">
    <citation type="submission" date="2023-05" db="EMBL/GenBank/DDBJ databases">
        <authorList>
            <consortium name="Lawrence Berkeley National Laboratory"/>
            <person name="Steindorff A."/>
            <person name="Hensen N."/>
            <person name="Bonometti L."/>
            <person name="Westerberg I."/>
            <person name="Brannstrom I.O."/>
            <person name="Guillou S."/>
            <person name="Cros-Aarteil S."/>
            <person name="Calhoun S."/>
            <person name="Haridas S."/>
            <person name="Kuo A."/>
            <person name="Mondo S."/>
            <person name="Pangilinan J."/>
            <person name="Riley R."/>
            <person name="Labutti K."/>
            <person name="Andreopoulos B."/>
            <person name="Lipzen A."/>
            <person name="Chen C."/>
            <person name="Yanf M."/>
            <person name="Daum C."/>
            <person name="Ng V."/>
            <person name="Clum A."/>
            <person name="Ohm R."/>
            <person name="Martin F."/>
            <person name="Silar P."/>
            <person name="Natvig D."/>
            <person name="Lalanne C."/>
            <person name="Gautier V."/>
            <person name="Ament-Velasquez S.L."/>
            <person name="Kruys A."/>
            <person name="Hutchinson M.I."/>
            <person name="Powell A.J."/>
            <person name="Barry K."/>
            <person name="Miller A.N."/>
            <person name="Grigoriev I.V."/>
            <person name="Debuchy R."/>
            <person name="Gladieux P."/>
            <person name="Thoren M.H."/>
            <person name="Johannesson H."/>
        </authorList>
    </citation>
    <scope>NUCLEOTIDE SEQUENCE</scope>
    <source>
        <strain evidence="2">CBS 141.50</strain>
    </source>
</reference>
<accession>A0AAN6ZL47</accession>
<reference evidence="2" key="1">
    <citation type="journal article" date="2023" name="Mol. Phylogenet. Evol.">
        <title>Genome-scale phylogeny and comparative genomics of the fungal order Sordariales.</title>
        <authorList>
            <person name="Hensen N."/>
            <person name="Bonometti L."/>
            <person name="Westerberg I."/>
            <person name="Brannstrom I.O."/>
            <person name="Guillou S."/>
            <person name="Cros-Aarteil S."/>
            <person name="Calhoun S."/>
            <person name="Haridas S."/>
            <person name="Kuo A."/>
            <person name="Mondo S."/>
            <person name="Pangilinan J."/>
            <person name="Riley R."/>
            <person name="LaButti K."/>
            <person name="Andreopoulos B."/>
            <person name="Lipzen A."/>
            <person name="Chen C."/>
            <person name="Yan M."/>
            <person name="Daum C."/>
            <person name="Ng V."/>
            <person name="Clum A."/>
            <person name="Steindorff A."/>
            <person name="Ohm R.A."/>
            <person name="Martin F."/>
            <person name="Silar P."/>
            <person name="Natvig D.O."/>
            <person name="Lalanne C."/>
            <person name="Gautier V."/>
            <person name="Ament-Velasquez S.L."/>
            <person name="Kruys A."/>
            <person name="Hutchinson M.I."/>
            <person name="Powell A.J."/>
            <person name="Barry K."/>
            <person name="Miller A.N."/>
            <person name="Grigoriev I.V."/>
            <person name="Debuchy R."/>
            <person name="Gladieux P."/>
            <person name="Hiltunen Thoren M."/>
            <person name="Johannesson H."/>
        </authorList>
    </citation>
    <scope>NUCLEOTIDE SEQUENCE</scope>
    <source>
        <strain evidence="2">CBS 141.50</strain>
    </source>
</reference>
<feature type="compositionally biased region" description="Low complexity" evidence="1">
    <location>
        <begin position="294"/>
        <end position="307"/>
    </location>
</feature>
<gene>
    <name evidence="2" type="ORF">C8A04DRAFT_14208</name>
</gene>
<dbReference type="AlphaFoldDB" id="A0AAN6ZL47"/>
<evidence type="ECO:0000313" key="2">
    <source>
        <dbReference type="EMBL" id="KAK4141306.1"/>
    </source>
</evidence>
<protein>
    <submittedName>
        <fullName evidence="2">Uncharacterized protein</fullName>
    </submittedName>
</protein>
<organism evidence="2 3">
    <name type="scientific">Dichotomopilus funicola</name>
    <dbReference type="NCBI Taxonomy" id="1934379"/>
    <lineage>
        <taxon>Eukaryota</taxon>
        <taxon>Fungi</taxon>
        <taxon>Dikarya</taxon>
        <taxon>Ascomycota</taxon>
        <taxon>Pezizomycotina</taxon>
        <taxon>Sordariomycetes</taxon>
        <taxon>Sordariomycetidae</taxon>
        <taxon>Sordariales</taxon>
        <taxon>Chaetomiaceae</taxon>
        <taxon>Dichotomopilus</taxon>
    </lineage>
</organism>
<dbReference type="GeneID" id="87814619"/>
<evidence type="ECO:0000256" key="1">
    <source>
        <dbReference type="SAM" id="MobiDB-lite"/>
    </source>
</evidence>
<sequence length="313" mass="35497">MPADVQTVEDFRRAAVEQEQLRGVQQMKEDLNNFNVHVLNQENLDSLGVVMGRPLDVDHDGSWDFGTRFFQPWVPEAVVANAASNFTWMDQLIKGMTPSEWEYGYNKAEFFHYCLERLYEMDPELWEPWKIDPQQIKLGTGLELPLCRWRAWDPLAGEYVERHYESEAAYFPVDGTKPHVACFVIDSNVVPGGQVLYSDVDYALALAKFRLDKGQHTAHHTKPGITYTLERDRFARITQAHLDAKSHKLVLRQSRQLDLRGPEPTPDAYLLVRWMASRPAGDTEDADETEPAKDATAAADPPGTAPKLLPGCA</sequence>
<dbReference type="Proteomes" id="UP001302676">
    <property type="component" value="Unassembled WGS sequence"/>
</dbReference>
<name>A0AAN6ZL47_9PEZI</name>
<evidence type="ECO:0000313" key="3">
    <source>
        <dbReference type="Proteomes" id="UP001302676"/>
    </source>
</evidence>
<feature type="region of interest" description="Disordered" evidence="1">
    <location>
        <begin position="280"/>
        <end position="313"/>
    </location>
</feature>
<dbReference type="RefSeq" id="XP_062634677.1">
    <property type="nucleotide sequence ID" value="XM_062778006.1"/>
</dbReference>
<proteinExistence type="predicted"/>
<keyword evidence="3" id="KW-1185">Reference proteome</keyword>